<reference evidence="10 11" key="1">
    <citation type="journal article" date="2007" name="Science">
        <title>Sea anemone genome reveals ancestral eumetazoan gene repertoire and genomic organization.</title>
        <authorList>
            <person name="Putnam N.H."/>
            <person name="Srivastava M."/>
            <person name="Hellsten U."/>
            <person name="Dirks B."/>
            <person name="Chapman J."/>
            <person name="Salamov A."/>
            <person name="Terry A."/>
            <person name="Shapiro H."/>
            <person name="Lindquist E."/>
            <person name="Kapitonov V.V."/>
            <person name="Jurka J."/>
            <person name="Genikhovich G."/>
            <person name="Grigoriev I.V."/>
            <person name="Lucas S.M."/>
            <person name="Steele R.E."/>
            <person name="Finnerty J.R."/>
            <person name="Technau U."/>
            <person name="Martindale M.Q."/>
            <person name="Rokhsar D.S."/>
        </authorList>
    </citation>
    <scope>NUCLEOTIDE SEQUENCE [LARGE SCALE GENOMIC DNA]</scope>
    <source>
        <strain evidence="11">CH2 X CH6</strain>
    </source>
</reference>
<keyword evidence="11" id="KW-1185">Reference proteome</keyword>
<dbReference type="InterPro" id="IPR000276">
    <property type="entry name" value="GPCR_Rhodpsn"/>
</dbReference>
<evidence type="ECO:0000256" key="5">
    <source>
        <dbReference type="ARBA" id="ARBA00023136"/>
    </source>
</evidence>
<dbReference type="PRINTS" id="PR00237">
    <property type="entry name" value="GPCRRHODOPSN"/>
</dbReference>
<protein>
    <recommendedName>
        <fullName evidence="9">G-protein coupled receptors family 1 profile domain-containing protein</fullName>
    </recommendedName>
</protein>
<dbReference type="SUPFAM" id="SSF81321">
    <property type="entry name" value="Family A G protein-coupled receptor-like"/>
    <property type="match status" value="1"/>
</dbReference>
<evidence type="ECO:0000313" key="11">
    <source>
        <dbReference type="Proteomes" id="UP000001593"/>
    </source>
</evidence>
<dbReference type="Pfam" id="PF00001">
    <property type="entry name" value="7tm_1"/>
    <property type="match status" value="1"/>
</dbReference>
<dbReference type="eggNOG" id="KOG3656">
    <property type="taxonomic scope" value="Eukaryota"/>
</dbReference>
<evidence type="ECO:0000256" key="4">
    <source>
        <dbReference type="ARBA" id="ARBA00023040"/>
    </source>
</evidence>
<organism evidence="10 11">
    <name type="scientific">Nematostella vectensis</name>
    <name type="common">Starlet sea anemone</name>
    <dbReference type="NCBI Taxonomy" id="45351"/>
    <lineage>
        <taxon>Eukaryota</taxon>
        <taxon>Metazoa</taxon>
        <taxon>Cnidaria</taxon>
        <taxon>Anthozoa</taxon>
        <taxon>Hexacorallia</taxon>
        <taxon>Actiniaria</taxon>
        <taxon>Edwardsiidae</taxon>
        <taxon>Nematostella</taxon>
    </lineage>
</organism>
<dbReference type="Gene3D" id="1.20.1070.10">
    <property type="entry name" value="Rhodopsin 7-helix transmembrane proteins"/>
    <property type="match status" value="1"/>
</dbReference>
<keyword evidence="2 8" id="KW-0812">Transmembrane</keyword>
<dbReference type="EMBL" id="DS469768">
    <property type="protein sequence ID" value="EDO33546.1"/>
    <property type="molecule type" value="Genomic_DNA"/>
</dbReference>
<feature type="transmembrane region" description="Helical" evidence="8">
    <location>
        <begin position="112"/>
        <end position="131"/>
    </location>
</feature>
<evidence type="ECO:0000313" key="10">
    <source>
        <dbReference type="EMBL" id="EDO33546.1"/>
    </source>
</evidence>
<keyword evidence="3 8" id="KW-1133">Transmembrane helix</keyword>
<dbReference type="CDD" id="cd00637">
    <property type="entry name" value="7tm_classA_rhodopsin-like"/>
    <property type="match status" value="1"/>
</dbReference>
<dbReference type="AlphaFoldDB" id="A7SRV7"/>
<proteinExistence type="predicted"/>
<dbReference type="PhylomeDB" id="A7SRV7"/>
<evidence type="ECO:0000256" key="7">
    <source>
        <dbReference type="ARBA" id="ARBA00023224"/>
    </source>
</evidence>
<feature type="transmembrane region" description="Helical" evidence="8">
    <location>
        <begin position="191"/>
        <end position="216"/>
    </location>
</feature>
<dbReference type="OMA" id="FYESHEL"/>
<evidence type="ECO:0000256" key="1">
    <source>
        <dbReference type="ARBA" id="ARBA00004141"/>
    </source>
</evidence>
<evidence type="ECO:0000256" key="3">
    <source>
        <dbReference type="ARBA" id="ARBA00022989"/>
    </source>
</evidence>
<comment type="subcellular location">
    <subcellularLocation>
        <location evidence="1">Membrane</location>
        <topology evidence="1">Multi-pass membrane protein</topology>
    </subcellularLocation>
</comment>
<feature type="transmembrane region" description="Helical" evidence="8">
    <location>
        <begin position="245"/>
        <end position="268"/>
    </location>
</feature>
<feature type="transmembrane region" description="Helical" evidence="8">
    <location>
        <begin position="152"/>
        <end position="171"/>
    </location>
</feature>
<feature type="transmembrane region" description="Helical" evidence="8">
    <location>
        <begin position="69"/>
        <end position="92"/>
    </location>
</feature>
<feature type="transmembrane region" description="Helical" evidence="8">
    <location>
        <begin position="32"/>
        <end position="57"/>
    </location>
</feature>
<dbReference type="PANTHER" id="PTHR45695">
    <property type="entry name" value="LEUCOKININ RECEPTOR-RELATED"/>
    <property type="match status" value="1"/>
</dbReference>
<feature type="transmembrane region" description="Helical" evidence="8">
    <location>
        <begin position="280"/>
        <end position="304"/>
    </location>
</feature>
<dbReference type="STRING" id="45351.A7SRV7"/>
<dbReference type="HOGENOM" id="CLU_009579_6_0_1"/>
<dbReference type="Proteomes" id="UP000001593">
    <property type="component" value="Unassembled WGS sequence"/>
</dbReference>
<dbReference type="PROSITE" id="PS50262">
    <property type="entry name" value="G_PROTEIN_RECEP_F1_2"/>
    <property type="match status" value="1"/>
</dbReference>
<evidence type="ECO:0000256" key="6">
    <source>
        <dbReference type="ARBA" id="ARBA00023170"/>
    </source>
</evidence>
<keyword evidence="4" id="KW-0297">G-protein coupled receptor</keyword>
<evidence type="ECO:0000256" key="2">
    <source>
        <dbReference type="ARBA" id="ARBA00022692"/>
    </source>
</evidence>
<keyword evidence="6" id="KW-0675">Receptor</keyword>
<name>A7SRV7_NEMVE</name>
<dbReference type="GO" id="GO:0004930">
    <property type="term" value="F:G protein-coupled receptor activity"/>
    <property type="evidence" value="ECO:0000318"/>
    <property type="project" value="GO_Central"/>
</dbReference>
<feature type="domain" description="G-protein coupled receptors family 1 profile" evidence="9">
    <location>
        <begin position="48"/>
        <end position="301"/>
    </location>
</feature>
<keyword evidence="5 8" id="KW-0472">Membrane</keyword>
<evidence type="ECO:0000256" key="8">
    <source>
        <dbReference type="SAM" id="Phobius"/>
    </source>
</evidence>
<dbReference type="PANTHER" id="PTHR45695:SF9">
    <property type="entry name" value="LEUCOKININ RECEPTOR"/>
    <property type="match status" value="1"/>
</dbReference>
<dbReference type="InterPro" id="IPR017452">
    <property type="entry name" value="GPCR_Rhodpsn_7TM"/>
</dbReference>
<sequence length="366" mass="41538">MANYVNRLTKIPAVNFTADLNEDLWKNDAGGIAKISSCFIIVLLAVSLNGIIIYTVYKNKSMRRNINFFIVNMCVSDILLAIFNNVGILEPLITRSLKWKLYGDVGVITCKLFFFAESVPFLVSPLALLFINIERYRGISSVISGITSATRTLFLILSWIIPLFVYFPFLYFSKTSPDNSCDIEVDSYSKAFVIILASTFAAIYVSISIVCALIFYKLRSLETIDGLSEAQKQARMKRVRNATKMVMCSLVTFIVLTTPFPLSCYIGISMNFEIYDPFYANILFAVRFLISVNSVAGPCIYLIFLEDFRKKIKRSLLDKRTSQAKMILGMRCAWNFEKGAPKLLKMNKREQKANRNIEYGNKEQSA</sequence>
<dbReference type="GO" id="GO:0005886">
    <property type="term" value="C:plasma membrane"/>
    <property type="evidence" value="ECO:0000318"/>
    <property type="project" value="GO_Central"/>
</dbReference>
<dbReference type="FunFam" id="1.20.1070.10:FF:000356">
    <property type="entry name" value="Predicted protein"/>
    <property type="match status" value="1"/>
</dbReference>
<accession>A7SRV7</accession>
<keyword evidence="7" id="KW-0807">Transducer</keyword>
<dbReference type="GO" id="GO:0007186">
    <property type="term" value="P:G protein-coupled receptor signaling pathway"/>
    <property type="evidence" value="ECO:0000318"/>
    <property type="project" value="GO_Central"/>
</dbReference>
<dbReference type="InParanoid" id="A7SRV7"/>
<gene>
    <name evidence="10" type="ORF">NEMVEDRAFT_v1g216474</name>
</gene>
<evidence type="ECO:0000259" key="9">
    <source>
        <dbReference type="PROSITE" id="PS50262"/>
    </source>
</evidence>
<dbReference type="FunCoup" id="A7SRV7">
    <property type="interactions" value="134"/>
</dbReference>